<dbReference type="AlphaFoldDB" id="A0A2N1PJI8"/>
<dbReference type="NCBIfam" id="NF038108">
    <property type="entry name" value="RiPP_NF038108"/>
    <property type="match status" value="1"/>
</dbReference>
<reference evidence="1 2" key="1">
    <citation type="journal article" date="2017" name="ISME J.">
        <title>Potential for microbial H2 and metal transformations associated with novel bacteria and archaea in deep terrestrial subsurface sediments.</title>
        <authorList>
            <person name="Hernsdorf A.W."/>
            <person name="Amano Y."/>
            <person name="Miyakawa K."/>
            <person name="Ise K."/>
            <person name="Suzuki Y."/>
            <person name="Anantharaman K."/>
            <person name="Probst A."/>
            <person name="Burstein D."/>
            <person name="Thomas B.C."/>
            <person name="Banfield J.F."/>
        </authorList>
    </citation>
    <scope>NUCLEOTIDE SEQUENCE [LARGE SCALE GENOMIC DNA]</scope>
    <source>
        <strain evidence="1">HGW-Wallbacteria-1</strain>
    </source>
</reference>
<evidence type="ECO:0000313" key="1">
    <source>
        <dbReference type="EMBL" id="PKK88442.1"/>
    </source>
</evidence>
<name>A0A2N1PJI8_9BACT</name>
<proteinExistence type="predicted"/>
<dbReference type="SUPFAM" id="SSF55718">
    <property type="entry name" value="SCP-like"/>
    <property type="match status" value="1"/>
</dbReference>
<dbReference type="EMBL" id="PGXC01000046">
    <property type="protein sequence ID" value="PKK88442.1"/>
    <property type="molecule type" value="Genomic_DNA"/>
</dbReference>
<evidence type="ECO:0000313" key="2">
    <source>
        <dbReference type="Proteomes" id="UP000233256"/>
    </source>
</evidence>
<sequence>MKFINQPVIKGMFEATNTDDLLMFRKTFDFDPAIITEVRGRLSKQLKSGSPQSPDHKHDVKFQCDTTFRLLPEFFIPAKSHGWNAVLHFQIRNTGDYSLIIHNGTARSEAGLVGTATCTINCDVQQLAHQLAFIRFEDMSEDDELSDRELEMVAGGKGGACGAEVSDVSACGADYSGIAACGGAACGGAVCVADACGAAACGVAGGGGALCGEAACVAAACGGDASGLAAGGGTACGGAACGAAACGGDACGAAAGFLGGCGAAACGAAACAIDLTVFDACAADACAIDVVPLIPGI</sequence>
<comment type="caution">
    <text evidence="1">The sequence shown here is derived from an EMBL/GenBank/DDBJ whole genome shotgun (WGS) entry which is preliminary data.</text>
</comment>
<accession>A0A2N1PJI8</accession>
<protein>
    <submittedName>
        <fullName evidence="1">Uncharacterized protein</fullName>
    </submittedName>
</protein>
<dbReference type="InterPro" id="IPR036527">
    <property type="entry name" value="SCP2_sterol-bd_dom_sf"/>
</dbReference>
<gene>
    <name evidence="1" type="ORF">CVV64_18760</name>
</gene>
<organism evidence="1 2">
    <name type="scientific">Candidatus Wallbacteria bacterium HGW-Wallbacteria-1</name>
    <dbReference type="NCBI Taxonomy" id="2013854"/>
    <lineage>
        <taxon>Bacteria</taxon>
        <taxon>Candidatus Walliibacteriota</taxon>
    </lineage>
</organism>
<dbReference type="Proteomes" id="UP000233256">
    <property type="component" value="Unassembled WGS sequence"/>
</dbReference>